<keyword evidence="1" id="KW-0812">Transmembrane</keyword>
<accession>A0A4U8UN23</accession>
<protein>
    <recommendedName>
        <fullName evidence="4">MARVEL domain-containing protein</fullName>
    </recommendedName>
</protein>
<keyword evidence="1" id="KW-1133">Transmembrane helix</keyword>
<reference evidence="2 3" key="2">
    <citation type="journal article" date="2019" name="G3 (Bethesda)">
        <title>Hybrid Assembly of the Genome of the Entomopathogenic Nematode Steinernema carpocapsae Identifies the X-Chromosome.</title>
        <authorList>
            <person name="Serra L."/>
            <person name="Macchietto M."/>
            <person name="Macias-Munoz A."/>
            <person name="McGill C.J."/>
            <person name="Rodriguez I.M."/>
            <person name="Rodriguez B."/>
            <person name="Murad R."/>
            <person name="Mortazavi A."/>
        </authorList>
    </citation>
    <scope>NUCLEOTIDE SEQUENCE [LARGE SCALE GENOMIC DNA]</scope>
    <source>
        <strain evidence="2 3">ALL</strain>
    </source>
</reference>
<organism evidence="2 3">
    <name type="scientific">Steinernema carpocapsae</name>
    <name type="common">Entomopathogenic nematode</name>
    <dbReference type="NCBI Taxonomy" id="34508"/>
    <lineage>
        <taxon>Eukaryota</taxon>
        <taxon>Metazoa</taxon>
        <taxon>Ecdysozoa</taxon>
        <taxon>Nematoda</taxon>
        <taxon>Chromadorea</taxon>
        <taxon>Rhabditida</taxon>
        <taxon>Tylenchina</taxon>
        <taxon>Panagrolaimomorpha</taxon>
        <taxon>Strongyloidoidea</taxon>
        <taxon>Steinernematidae</taxon>
        <taxon>Steinernema</taxon>
    </lineage>
</organism>
<reference evidence="2 3" key="1">
    <citation type="journal article" date="2015" name="Genome Biol.">
        <title>Comparative genomics of Steinernema reveals deeply conserved gene regulatory networks.</title>
        <authorList>
            <person name="Dillman A.R."/>
            <person name="Macchietto M."/>
            <person name="Porter C.F."/>
            <person name="Rogers A."/>
            <person name="Williams B."/>
            <person name="Antoshechkin I."/>
            <person name="Lee M.M."/>
            <person name="Goodwin Z."/>
            <person name="Lu X."/>
            <person name="Lewis E.E."/>
            <person name="Goodrich-Blair H."/>
            <person name="Stock S.P."/>
            <person name="Adams B.J."/>
            <person name="Sternberg P.W."/>
            <person name="Mortazavi A."/>
        </authorList>
    </citation>
    <scope>NUCLEOTIDE SEQUENCE [LARGE SCALE GENOMIC DNA]</scope>
    <source>
        <strain evidence="2 3">ALL</strain>
    </source>
</reference>
<dbReference type="EMBL" id="CM016762">
    <property type="protein sequence ID" value="TMS33645.1"/>
    <property type="molecule type" value="Genomic_DNA"/>
</dbReference>
<evidence type="ECO:0000313" key="3">
    <source>
        <dbReference type="Proteomes" id="UP000298663"/>
    </source>
</evidence>
<feature type="transmembrane region" description="Helical" evidence="1">
    <location>
        <begin position="89"/>
        <end position="110"/>
    </location>
</feature>
<keyword evidence="3" id="KW-1185">Reference proteome</keyword>
<dbReference type="EMBL" id="AZBU02000001">
    <property type="protein sequence ID" value="TMS33645.1"/>
    <property type="molecule type" value="Genomic_DNA"/>
</dbReference>
<comment type="caution">
    <text evidence="2">The sequence shown here is derived from an EMBL/GenBank/DDBJ whole genome shotgun (WGS) entry which is preliminary data.</text>
</comment>
<gene>
    <name evidence="2" type="ORF">L596_001363</name>
</gene>
<evidence type="ECO:0000313" key="2">
    <source>
        <dbReference type="EMBL" id="TMS33645.1"/>
    </source>
</evidence>
<dbReference type="Proteomes" id="UP000298663">
    <property type="component" value="Chromosome X"/>
</dbReference>
<proteinExistence type="predicted"/>
<evidence type="ECO:0008006" key="4">
    <source>
        <dbReference type="Google" id="ProtNLM"/>
    </source>
</evidence>
<keyword evidence="1" id="KW-0472">Membrane</keyword>
<dbReference type="AlphaFoldDB" id="A0A4U8UN23"/>
<feature type="transmembrane region" description="Helical" evidence="1">
    <location>
        <begin position="150"/>
        <end position="172"/>
    </location>
</feature>
<name>A0A4U8UN23_STECR</name>
<feature type="transmembrane region" description="Helical" evidence="1">
    <location>
        <begin position="50"/>
        <end position="69"/>
    </location>
</feature>
<sequence length="200" mass="22427">MKANNAVESYYCCGSIHLQTAAFICAVLYCVNSVSAASFALVVLRESPCLLAFMMVWAIIEFFCAYFVIHGLKTADAYCLMPFYAKEVIKAIPLGLVICFFIDFYIISIVKPHPGGFGGLVESVFDLKPYYPYLNLDPNKKHFESDRDRILFNIGFSSCISYGISAWSAYIIRMAYNYIERGSTDPTCAKDVLQDEALIV</sequence>
<evidence type="ECO:0000256" key="1">
    <source>
        <dbReference type="SAM" id="Phobius"/>
    </source>
</evidence>
<feature type="transmembrane region" description="Helical" evidence="1">
    <location>
        <begin position="21"/>
        <end position="44"/>
    </location>
</feature>